<evidence type="ECO:0000256" key="5">
    <source>
        <dbReference type="RuleBase" id="RU369028"/>
    </source>
</evidence>
<name>G8ZQT1_TORDE</name>
<dbReference type="SMART" id="SM00105">
    <property type="entry name" value="ArfGap"/>
    <property type="match status" value="1"/>
</dbReference>
<dbReference type="HOGENOM" id="CLU_327908_0_0_1"/>
<dbReference type="EMBL" id="HE616744">
    <property type="protein sequence ID" value="CCE91568.1"/>
    <property type="molecule type" value="Genomic_DNA"/>
</dbReference>
<evidence type="ECO:0000313" key="9">
    <source>
        <dbReference type="Proteomes" id="UP000005627"/>
    </source>
</evidence>
<dbReference type="SUPFAM" id="SSF103657">
    <property type="entry name" value="BAR/IMD domain-like"/>
    <property type="match status" value="1"/>
</dbReference>
<evidence type="ECO:0000259" key="6">
    <source>
        <dbReference type="PROSITE" id="PS50003"/>
    </source>
</evidence>
<dbReference type="InterPro" id="IPR011993">
    <property type="entry name" value="PH-like_dom_sf"/>
</dbReference>
<keyword evidence="5" id="KW-0040">ANK repeat</keyword>
<evidence type="ECO:0000256" key="3">
    <source>
        <dbReference type="ARBA" id="ARBA00022833"/>
    </source>
</evidence>
<dbReference type="STRING" id="1076872.G8ZQT1"/>
<accession>G8ZQT1</accession>
<dbReference type="KEGG" id="tdl:TDEL_0C06790"/>
<dbReference type="GO" id="GO:0005768">
    <property type="term" value="C:endosome"/>
    <property type="evidence" value="ECO:0007669"/>
    <property type="project" value="TreeGrafter"/>
</dbReference>
<dbReference type="PANTHER" id="PTHR23180">
    <property type="entry name" value="CENTAURIN/ARF"/>
    <property type="match status" value="1"/>
</dbReference>
<dbReference type="InterPro" id="IPR027267">
    <property type="entry name" value="AH/BAR_dom_sf"/>
</dbReference>
<reference evidence="8 9" key="1">
    <citation type="journal article" date="2011" name="Proc. Natl. Acad. Sci. U.S.A.">
        <title>Evolutionary erosion of yeast sex chromosomes by mating-type switching accidents.</title>
        <authorList>
            <person name="Gordon J.L."/>
            <person name="Armisen D."/>
            <person name="Proux-Wera E."/>
            <person name="Oheigeartaigh S.S."/>
            <person name="Byrne K.P."/>
            <person name="Wolfe K.H."/>
        </authorList>
    </citation>
    <scope>NUCLEOTIDE SEQUENCE [LARGE SCALE GENOMIC DNA]</scope>
    <source>
        <strain evidence="9">ATCC 10662 / CBS 1146 / NBRC 0425 / NCYC 2629 / NRRL Y-866</strain>
    </source>
</reference>
<sequence length="778" mass="88701">MGQFVSRSEVVNEVECRDRQLFTEHNGIFVPVVKADAVYKISVGSRVERVVCELRGPLTFNLELRKAKTSGQFIFNIDRPCLMGFYRLKCLDIDTEVYIEGQEPTKELKFPSIETWLPDGNDFRKLIASLEDNIGSMQKNVNWKSFLENLIKFNDLLTSMGSVCANLQTFKFSLPNHPFQRLFNDEFQHWLRSYRSSNIDQLSQSLGKDVISPLQEFVDYEKQNQKTLLKKQKNFNEAIKSMYSSQSTSPLTAKSNYELARLEYQDYLYQSYVIGSPMQKLYNSISYFLNYPTDDTISRINENYTKKTNQLKSTIRRAKSIDDLMKTYTSLGVSHKENYLLVRTSLNDHENVTNNNSTGNNNPNNSSHWHKRWATLDGSVLTIFHSSKKMPFQLIDLSFACIKQINKMVIEIITSGSTSQTSLLANVNSSSSSSDHDVGIARMRVYLQFKDDSDAKSWLAALQQSNMDTKQSHDSSATNSSKAHDTLIDLVMRQHESNSKCCDCGNSETVEWISISLLCVLCIKCSGVHRSMGSHISKVRSLTLDNFTSPEILHLLHNNVSNANVNSIYESKHSKETKIKPSSSDVERSQYIIDKYQGRKMVDDGEQGSKTSLRSLIKAIHLNSIYFLQKTIAQSKLTLREVVNEQARGDEMPTIFQYSLKHHEMVNGKPVFFITEFLLYNGLPVDNIPENTVNWSPGVIDYWRTKISIYGTYSPTSSKTPANRETQLSSLVIPSEKAPNRRWTLNHMPNSPQIKSPTNLLNMHKSLKLSKKGASKKE</sequence>
<dbReference type="OrthoDB" id="10266696at2759"/>
<dbReference type="InterPro" id="IPR037278">
    <property type="entry name" value="ARFGAP/RecO"/>
</dbReference>
<evidence type="ECO:0000259" key="7">
    <source>
        <dbReference type="PROSITE" id="PS50115"/>
    </source>
</evidence>
<evidence type="ECO:0000256" key="2">
    <source>
        <dbReference type="ARBA" id="ARBA00022771"/>
    </source>
</evidence>
<dbReference type="Pfam" id="PF00169">
    <property type="entry name" value="PH"/>
    <property type="match status" value="1"/>
</dbReference>
<organism evidence="8 9">
    <name type="scientific">Torulaspora delbrueckii</name>
    <name type="common">Yeast</name>
    <name type="synonym">Candida colliculosa</name>
    <dbReference type="NCBI Taxonomy" id="4950"/>
    <lineage>
        <taxon>Eukaryota</taxon>
        <taxon>Fungi</taxon>
        <taxon>Dikarya</taxon>
        <taxon>Ascomycota</taxon>
        <taxon>Saccharomycotina</taxon>
        <taxon>Saccharomycetes</taxon>
        <taxon>Saccharomycetales</taxon>
        <taxon>Saccharomycetaceae</taxon>
        <taxon>Torulaspora</taxon>
    </lineage>
</organism>
<dbReference type="Gene3D" id="1.10.220.150">
    <property type="entry name" value="Arf GTPase activating protein"/>
    <property type="match status" value="1"/>
</dbReference>
<dbReference type="SUPFAM" id="SSF57863">
    <property type="entry name" value="ArfGap/RecO-like zinc finger"/>
    <property type="match status" value="1"/>
</dbReference>
<protein>
    <recommendedName>
        <fullName evidence="5">ADP-ribosylation factor GTPase-activating protein</fullName>
    </recommendedName>
</protein>
<dbReference type="GeneID" id="11501985"/>
<dbReference type="Gene3D" id="2.30.29.30">
    <property type="entry name" value="Pleckstrin-homology domain (PH domain)/Phosphotyrosine-binding domain (PTB)"/>
    <property type="match status" value="1"/>
</dbReference>
<dbReference type="InParanoid" id="G8ZQT1"/>
<keyword evidence="5" id="KW-0677">Repeat</keyword>
<dbReference type="PANTHER" id="PTHR23180:SF160">
    <property type="entry name" value="ADP-RIBOSYLATION FACTOR GTPASE-ACTIVATING PROTEIN EFFECTOR PROTEIN 1"/>
    <property type="match status" value="1"/>
</dbReference>
<dbReference type="GO" id="GO:0006891">
    <property type="term" value="P:intra-Golgi vesicle-mediated transport"/>
    <property type="evidence" value="ECO:0007669"/>
    <property type="project" value="TreeGrafter"/>
</dbReference>
<dbReference type="Proteomes" id="UP000005627">
    <property type="component" value="Chromosome 3"/>
</dbReference>
<dbReference type="PROSITE" id="PS50003">
    <property type="entry name" value="PH_DOMAIN"/>
    <property type="match status" value="1"/>
</dbReference>
<keyword evidence="2 4" id="KW-0863">Zinc-finger</keyword>
<comment type="subcellular location">
    <subcellularLocation>
        <location evidence="5">Cytoplasm</location>
    </subcellularLocation>
</comment>
<dbReference type="InterPro" id="IPR038508">
    <property type="entry name" value="ArfGAP_dom_sf"/>
</dbReference>
<feature type="domain" description="Arf-GAP" evidence="7">
    <location>
        <begin position="485"/>
        <end position="609"/>
    </location>
</feature>
<keyword evidence="5" id="KW-0343">GTPase activation</keyword>
<keyword evidence="1 5" id="KW-0479">Metal-binding</keyword>
<gene>
    <name evidence="8" type="primary">TDEL0C06790</name>
    <name evidence="8" type="ORF">TDEL_0C06790</name>
</gene>
<dbReference type="InterPro" id="IPR045258">
    <property type="entry name" value="ACAP1/2/3-like"/>
</dbReference>
<dbReference type="SMART" id="SM00233">
    <property type="entry name" value="PH"/>
    <property type="match status" value="1"/>
</dbReference>
<dbReference type="InterPro" id="IPR001849">
    <property type="entry name" value="PH_domain"/>
</dbReference>
<dbReference type="InterPro" id="IPR001164">
    <property type="entry name" value="ArfGAP_dom"/>
</dbReference>
<keyword evidence="9" id="KW-1185">Reference proteome</keyword>
<dbReference type="Pfam" id="PF01412">
    <property type="entry name" value="ArfGap"/>
    <property type="match status" value="1"/>
</dbReference>
<dbReference type="SUPFAM" id="SSF50729">
    <property type="entry name" value="PH domain-like"/>
    <property type="match status" value="1"/>
</dbReference>
<evidence type="ECO:0000313" key="8">
    <source>
        <dbReference type="EMBL" id="CCE91568.1"/>
    </source>
</evidence>
<dbReference type="AlphaFoldDB" id="G8ZQT1"/>
<evidence type="ECO:0000256" key="4">
    <source>
        <dbReference type="PROSITE-ProRule" id="PRU00288"/>
    </source>
</evidence>
<dbReference type="PROSITE" id="PS50115">
    <property type="entry name" value="ARFGAP"/>
    <property type="match status" value="1"/>
</dbReference>
<dbReference type="GO" id="GO:0008270">
    <property type="term" value="F:zinc ion binding"/>
    <property type="evidence" value="ECO:0007669"/>
    <property type="project" value="UniProtKB-KW"/>
</dbReference>
<dbReference type="eggNOG" id="KOG0521">
    <property type="taxonomic scope" value="Eukaryota"/>
</dbReference>
<feature type="domain" description="PH" evidence="6">
    <location>
        <begin position="333"/>
        <end position="467"/>
    </location>
</feature>
<proteinExistence type="predicted"/>
<keyword evidence="5" id="KW-0963">Cytoplasm</keyword>
<dbReference type="GO" id="GO:0005096">
    <property type="term" value="F:GTPase activator activity"/>
    <property type="evidence" value="ECO:0007669"/>
    <property type="project" value="UniProtKB-KW"/>
</dbReference>
<dbReference type="RefSeq" id="XP_003680779.1">
    <property type="nucleotide sequence ID" value="XM_003680731.1"/>
</dbReference>
<keyword evidence="3 5" id="KW-0862">Zinc</keyword>
<evidence type="ECO:0000256" key="1">
    <source>
        <dbReference type="ARBA" id="ARBA00022723"/>
    </source>
</evidence>
<dbReference type="CDD" id="cd08204">
    <property type="entry name" value="ArfGap"/>
    <property type="match status" value="1"/>
</dbReference>
<comment type="function">
    <text evidence="5">GTPase-activating protein for the ADP ribosylation factor family.</text>
</comment>
<dbReference type="GO" id="GO:0005802">
    <property type="term" value="C:trans-Golgi network"/>
    <property type="evidence" value="ECO:0007669"/>
    <property type="project" value="TreeGrafter"/>
</dbReference>